<evidence type="ECO:0000313" key="1">
    <source>
        <dbReference type="EMBL" id="KRY03704.1"/>
    </source>
</evidence>
<keyword evidence="2" id="KW-1185">Reference proteome</keyword>
<reference evidence="1 2" key="1">
    <citation type="submission" date="2015-01" db="EMBL/GenBank/DDBJ databases">
        <title>Evolution of Trichinella species and genotypes.</title>
        <authorList>
            <person name="Korhonen P.K."/>
            <person name="Edoardo P."/>
            <person name="Giuseppe L.R."/>
            <person name="Gasser R.B."/>
        </authorList>
    </citation>
    <scope>NUCLEOTIDE SEQUENCE [LARGE SCALE GENOMIC DNA]</scope>
    <source>
        <strain evidence="1">ISS2496</strain>
    </source>
</reference>
<name>A0A0V0YUD4_9BILA</name>
<gene>
    <name evidence="1" type="ORF">T12_7099</name>
</gene>
<dbReference type="AlphaFoldDB" id="A0A0V0YUD4"/>
<organism evidence="1 2">
    <name type="scientific">Trichinella patagoniensis</name>
    <dbReference type="NCBI Taxonomy" id="990121"/>
    <lineage>
        <taxon>Eukaryota</taxon>
        <taxon>Metazoa</taxon>
        <taxon>Ecdysozoa</taxon>
        <taxon>Nematoda</taxon>
        <taxon>Enoplea</taxon>
        <taxon>Dorylaimia</taxon>
        <taxon>Trichinellida</taxon>
        <taxon>Trichinellidae</taxon>
        <taxon>Trichinella</taxon>
    </lineage>
</organism>
<proteinExistence type="predicted"/>
<dbReference type="EMBL" id="JYDQ01002558">
    <property type="protein sequence ID" value="KRY03704.1"/>
    <property type="molecule type" value="Genomic_DNA"/>
</dbReference>
<protein>
    <submittedName>
        <fullName evidence="1">Uncharacterized protein</fullName>
    </submittedName>
</protein>
<sequence>MYHSNVSDRSDHSILLKCFLLGTLTDDKARYSDSYLHNAALETGF</sequence>
<comment type="caution">
    <text evidence="1">The sequence shown here is derived from an EMBL/GenBank/DDBJ whole genome shotgun (WGS) entry which is preliminary data.</text>
</comment>
<accession>A0A0V0YUD4</accession>
<evidence type="ECO:0000313" key="2">
    <source>
        <dbReference type="Proteomes" id="UP000054783"/>
    </source>
</evidence>
<dbReference type="Proteomes" id="UP000054783">
    <property type="component" value="Unassembled WGS sequence"/>
</dbReference>